<evidence type="ECO:0000256" key="4">
    <source>
        <dbReference type="ARBA" id="ARBA00022490"/>
    </source>
</evidence>
<keyword evidence="7" id="KW-0508">mRNA splicing</keyword>
<evidence type="ECO:0000256" key="2">
    <source>
        <dbReference type="ARBA" id="ARBA00009021"/>
    </source>
</evidence>
<evidence type="ECO:0000256" key="5">
    <source>
        <dbReference type="ARBA" id="ARBA00022664"/>
    </source>
</evidence>
<gene>
    <name evidence="9" type="ORF">LOD99_7206</name>
</gene>
<dbReference type="Pfam" id="PF10235">
    <property type="entry name" value="Cript"/>
    <property type="match status" value="1"/>
</dbReference>
<dbReference type="GO" id="GO:0008380">
    <property type="term" value="P:RNA splicing"/>
    <property type="evidence" value="ECO:0007669"/>
    <property type="project" value="UniProtKB-KW"/>
</dbReference>
<dbReference type="PANTHER" id="PTHR11805">
    <property type="entry name" value="CYSTEINE-RICH PDZ-BINDING PROTEIN"/>
    <property type="match status" value="1"/>
</dbReference>
<comment type="caution">
    <text evidence="9">The sequence shown here is derived from an EMBL/GenBank/DDBJ whole genome shotgun (WGS) entry which is preliminary data.</text>
</comment>
<evidence type="ECO:0000256" key="3">
    <source>
        <dbReference type="ARBA" id="ARBA00018615"/>
    </source>
</evidence>
<keyword evidence="6" id="KW-0747">Spliceosome</keyword>
<dbReference type="GO" id="GO:0006397">
    <property type="term" value="P:mRNA processing"/>
    <property type="evidence" value="ECO:0007669"/>
    <property type="project" value="UniProtKB-KW"/>
</dbReference>
<protein>
    <recommendedName>
        <fullName evidence="3">Cysteine-rich PDZ-binding protein</fullName>
    </recommendedName>
    <alternativeName>
        <fullName evidence="8">Cysteine-rich interactor of PDZ three</fullName>
    </alternativeName>
</protein>
<reference evidence="9 10" key="1">
    <citation type="journal article" date="2023" name="BMC Biol.">
        <title>The compact genome of the sponge Oopsacas minuta (Hexactinellida) is lacking key metazoan core genes.</title>
        <authorList>
            <person name="Santini S."/>
            <person name="Schenkelaars Q."/>
            <person name="Jourda C."/>
            <person name="Duchesne M."/>
            <person name="Belahbib H."/>
            <person name="Rocher C."/>
            <person name="Selva M."/>
            <person name="Riesgo A."/>
            <person name="Vervoort M."/>
            <person name="Leys S.P."/>
            <person name="Kodjabachian L."/>
            <person name="Le Bivic A."/>
            <person name="Borchiellini C."/>
            <person name="Claverie J.M."/>
            <person name="Renard E."/>
        </authorList>
    </citation>
    <scope>NUCLEOTIDE SEQUENCE [LARGE SCALE GENOMIC DNA]</scope>
    <source>
        <strain evidence="9">SPO-2</strain>
    </source>
</reference>
<dbReference type="GO" id="GO:0008017">
    <property type="term" value="F:microtubule binding"/>
    <property type="evidence" value="ECO:0007669"/>
    <property type="project" value="TreeGrafter"/>
</dbReference>
<dbReference type="GO" id="GO:0031122">
    <property type="term" value="P:cytoplasmic microtubule organization"/>
    <property type="evidence" value="ECO:0007669"/>
    <property type="project" value="TreeGrafter"/>
</dbReference>
<dbReference type="Proteomes" id="UP001165289">
    <property type="component" value="Unassembled WGS sequence"/>
</dbReference>
<evidence type="ECO:0000256" key="7">
    <source>
        <dbReference type="ARBA" id="ARBA00023187"/>
    </source>
</evidence>
<comment type="subcellular location">
    <subcellularLocation>
        <location evidence="1">Cytoplasm</location>
    </subcellularLocation>
</comment>
<proteinExistence type="inferred from homology"/>
<dbReference type="AlphaFoldDB" id="A0AAV7JTD9"/>
<dbReference type="InterPro" id="IPR019367">
    <property type="entry name" value="PDZ-binding_CRIPT"/>
</dbReference>
<dbReference type="PANTHER" id="PTHR11805:SF1">
    <property type="entry name" value="CYSTEINE-RICH PDZ-BINDING PROTEIN"/>
    <property type="match status" value="1"/>
</dbReference>
<dbReference type="GO" id="GO:0005681">
    <property type="term" value="C:spliceosomal complex"/>
    <property type="evidence" value="ECO:0007669"/>
    <property type="project" value="UniProtKB-KW"/>
</dbReference>
<organism evidence="9 10">
    <name type="scientific">Oopsacas minuta</name>
    <dbReference type="NCBI Taxonomy" id="111878"/>
    <lineage>
        <taxon>Eukaryota</taxon>
        <taxon>Metazoa</taxon>
        <taxon>Porifera</taxon>
        <taxon>Hexactinellida</taxon>
        <taxon>Hexasterophora</taxon>
        <taxon>Lyssacinosida</taxon>
        <taxon>Leucopsacidae</taxon>
        <taxon>Oopsacas</taxon>
    </lineage>
</organism>
<comment type="similarity">
    <text evidence="2">Belongs to the CRIPT family.</text>
</comment>
<dbReference type="EMBL" id="JAKMXF010000299">
    <property type="protein sequence ID" value="KAI6652188.1"/>
    <property type="molecule type" value="Genomic_DNA"/>
</dbReference>
<evidence type="ECO:0000256" key="6">
    <source>
        <dbReference type="ARBA" id="ARBA00022728"/>
    </source>
</evidence>
<sequence>MVCEKCEKKLGKVATPDVWKDGARNTVSSGKVKLGENKLLSGKKCRFSPYSVFRSCRLCKDQLHQSGYNYCPACAYKKGICGMCGVKILDTASYKQSTV</sequence>
<evidence type="ECO:0000256" key="8">
    <source>
        <dbReference type="ARBA" id="ARBA00032518"/>
    </source>
</evidence>
<keyword evidence="10" id="KW-1185">Reference proteome</keyword>
<evidence type="ECO:0000313" key="10">
    <source>
        <dbReference type="Proteomes" id="UP001165289"/>
    </source>
</evidence>
<accession>A0AAV7JTD9</accession>
<dbReference type="GO" id="GO:0005737">
    <property type="term" value="C:cytoplasm"/>
    <property type="evidence" value="ECO:0007669"/>
    <property type="project" value="UniProtKB-SubCell"/>
</dbReference>
<name>A0AAV7JTD9_9METZ</name>
<keyword evidence="4" id="KW-0963">Cytoplasm</keyword>
<evidence type="ECO:0000313" key="9">
    <source>
        <dbReference type="EMBL" id="KAI6652188.1"/>
    </source>
</evidence>
<keyword evidence="5" id="KW-0507">mRNA processing</keyword>
<evidence type="ECO:0000256" key="1">
    <source>
        <dbReference type="ARBA" id="ARBA00004496"/>
    </source>
</evidence>